<gene>
    <name evidence="2" type="ORF">FB460_2516</name>
</gene>
<keyword evidence="3" id="KW-1185">Reference proteome</keyword>
<comment type="caution">
    <text evidence="2">The sequence shown here is derived from an EMBL/GenBank/DDBJ whole genome shotgun (WGS) entry which is preliminary data.</text>
</comment>
<dbReference type="AlphaFoldDB" id="A0A542Z8E8"/>
<evidence type="ECO:0000259" key="1">
    <source>
        <dbReference type="Pfam" id="PF13460"/>
    </source>
</evidence>
<dbReference type="InterPro" id="IPR016040">
    <property type="entry name" value="NAD(P)-bd_dom"/>
</dbReference>
<organism evidence="2 3">
    <name type="scientific">Propioniferax innocua</name>
    <dbReference type="NCBI Taxonomy" id="1753"/>
    <lineage>
        <taxon>Bacteria</taxon>
        <taxon>Bacillati</taxon>
        <taxon>Actinomycetota</taxon>
        <taxon>Actinomycetes</taxon>
        <taxon>Propionibacteriales</taxon>
        <taxon>Propionibacteriaceae</taxon>
        <taxon>Propioniferax</taxon>
    </lineage>
</organism>
<dbReference type="SUPFAM" id="SSF51735">
    <property type="entry name" value="NAD(P)-binding Rossmann-fold domains"/>
    <property type="match status" value="1"/>
</dbReference>
<dbReference type="PANTHER" id="PTHR15020">
    <property type="entry name" value="FLAVIN REDUCTASE-RELATED"/>
    <property type="match status" value="1"/>
</dbReference>
<protein>
    <submittedName>
        <fullName evidence="2">Putative NADH-flavin reductase</fullName>
    </submittedName>
</protein>
<name>A0A542Z8E8_9ACTN</name>
<proteinExistence type="predicted"/>
<dbReference type="RefSeq" id="WP_142094527.1">
    <property type="nucleotide sequence ID" value="NZ_BAAAMD010000002.1"/>
</dbReference>
<evidence type="ECO:0000313" key="3">
    <source>
        <dbReference type="Proteomes" id="UP000316196"/>
    </source>
</evidence>
<reference evidence="2 3" key="1">
    <citation type="submission" date="2019-06" db="EMBL/GenBank/DDBJ databases">
        <title>Sequencing the genomes of 1000 actinobacteria strains.</title>
        <authorList>
            <person name="Klenk H.-P."/>
        </authorList>
    </citation>
    <scope>NUCLEOTIDE SEQUENCE [LARGE SCALE GENOMIC DNA]</scope>
    <source>
        <strain evidence="2 3">DSM 8251</strain>
    </source>
</reference>
<dbReference type="CDD" id="cd05243">
    <property type="entry name" value="SDR_a5"/>
    <property type="match status" value="1"/>
</dbReference>
<dbReference type="PANTHER" id="PTHR15020:SF50">
    <property type="entry name" value="UPF0659 PROTEIN YMR090W"/>
    <property type="match status" value="1"/>
</dbReference>
<dbReference type="OrthoDB" id="4248066at2"/>
<dbReference type="Gene3D" id="3.40.50.720">
    <property type="entry name" value="NAD(P)-binding Rossmann-like Domain"/>
    <property type="match status" value="1"/>
</dbReference>
<dbReference type="InterPro" id="IPR036291">
    <property type="entry name" value="NAD(P)-bd_dom_sf"/>
</dbReference>
<feature type="domain" description="NAD(P)-binding" evidence="1">
    <location>
        <begin position="8"/>
        <end position="190"/>
    </location>
</feature>
<sequence length="213" mass="22160">MANITIIGGHGKIALLTAPLLVQAGHAVTSVIRNPEHETDVAATGASPKVADVEQLSTERLTDLLNGQDVVIWSAGAGGGNPARTKAVDHEAAVRSMDAAAEAGAKRYVMVSYHGARPDHGIDPENSFWHYAEAKAAADAHLRGTDLNWTILGPSGLTLEDPSGKIEVDTERSQVSRANVAQVIAAVIADDTTIGRTIEFNDGATPIAEAVTG</sequence>
<dbReference type="EMBL" id="VFOR01000004">
    <property type="protein sequence ID" value="TQL56623.1"/>
    <property type="molecule type" value="Genomic_DNA"/>
</dbReference>
<evidence type="ECO:0000313" key="2">
    <source>
        <dbReference type="EMBL" id="TQL56623.1"/>
    </source>
</evidence>
<dbReference type="Proteomes" id="UP000316196">
    <property type="component" value="Unassembled WGS sequence"/>
</dbReference>
<dbReference type="Pfam" id="PF13460">
    <property type="entry name" value="NAD_binding_10"/>
    <property type="match status" value="1"/>
</dbReference>
<accession>A0A542Z8E8</accession>